<accession>A0A176RZ74</accession>
<dbReference type="AlphaFoldDB" id="A0A176RZ74"/>
<organism evidence="1 2">
    <name type="scientific">Candidatus Thiomargarita nelsonii</name>
    <dbReference type="NCBI Taxonomy" id="1003181"/>
    <lineage>
        <taxon>Bacteria</taxon>
        <taxon>Pseudomonadati</taxon>
        <taxon>Pseudomonadota</taxon>
        <taxon>Gammaproteobacteria</taxon>
        <taxon>Thiotrichales</taxon>
        <taxon>Thiotrichaceae</taxon>
        <taxon>Thiomargarita</taxon>
    </lineage>
</organism>
<comment type="caution">
    <text evidence="1">The sequence shown here is derived from an EMBL/GenBank/DDBJ whole genome shotgun (WGS) entry which is preliminary data.</text>
</comment>
<dbReference type="Proteomes" id="UP000076962">
    <property type="component" value="Unassembled WGS sequence"/>
</dbReference>
<proteinExistence type="predicted"/>
<gene>
    <name evidence="1" type="ORF">THIOM_003254</name>
</gene>
<name>A0A176RZ74_9GAMM</name>
<protein>
    <submittedName>
        <fullName evidence="1">Uncharacterized protein</fullName>
    </submittedName>
</protein>
<reference evidence="1 2" key="1">
    <citation type="submission" date="2016-05" db="EMBL/GenBank/DDBJ databases">
        <title>Single-cell genome of chain-forming Candidatus Thiomargarita nelsonii and comparison to other large sulfur-oxidizing bacteria.</title>
        <authorList>
            <person name="Winkel M."/>
            <person name="Salman V."/>
            <person name="Woyke T."/>
            <person name="Schulz-Vogt H."/>
            <person name="Richter M."/>
            <person name="Flood B."/>
            <person name="Bailey J."/>
            <person name="Amann R."/>
            <person name="Mussmann M."/>
        </authorList>
    </citation>
    <scope>NUCLEOTIDE SEQUENCE [LARGE SCALE GENOMIC DNA]</scope>
    <source>
        <strain evidence="1 2">THI036</strain>
    </source>
</reference>
<keyword evidence="2" id="KW-1185">Reference proteome</keyword>
<evidence type="ECO:0000313" key="1">
    <source>
        <dbReference type="EMBL" id="OAD20997.1"/>
    </source>
</evidence>
<dbReference type="EMBL" id="LUTY01001953">
    <property type="protein sequence ID" value="OAD20997.1"/>
    <property type="molecule type" value="Genomic_DNA"/>
</dbReference>
<evidence type="ECO:0000313" key="2">
    <source>
        <dbReference type="Proteomes" id="UP000076962"/>
    </source>
</evidence>
<sequence>GTDGGLFFISKNVDSMSLNIKGQDSIDKKFLQTNLLKSILRIIFNNVHNTFFLPASRIFFPIFYYYIFKVDREDNKKISQQLVDYLEKRNNKDHHLPELPIVKRPYNELMGKLFEKINELWEISKPNNHYATIVAEISQTIIVC</sequence>
<feature type="non-terminal residue" evidence="1">
    <location>
        <position position="1"/>
    </location>
</feature>